<feature type="binding site" evidence="8">
    <location>
        <position position="286"/>
    </location>
    <ligand>
        <name>Fe cation</name>
        <dbReference type="ChEBI" id="CHEBI:24875"/>
    </ligand>
</feature>
<dbReference type="PROSITE" id="PS51410">
    <property type="entry name" value="BH4_AAA_HYDROXYL_2"/>
    <property type="match status" value="1"/>
</dbReference>
<evidence type="ECO:0000256" key="9">
    <source>
        <dbReference type="PIRSR" id="PIRSR601273-2"/>
    </source>
</evidence>
<dbReference type="Proteomes" id="UP001151582">
    <property type="component" value="Unassembled WGS sequence"/>
</dbReference>
<dbReference type="PRINTS" id="PR00372">
    <property type="entry name" value="FYWHYDRXLASE"/>
</dbReference>
<dbReference type="InterPro" id="IPR036951">
    <property type="entry name" value="ArAA_hydroxylase_sf"/>
</dbReference>
<protein>
    <recommendedName>
        <fullName evidence="3">phenylalanine 4-monooxygenase</fullName>
        <ecNumber evidence="3">1.14.16.1</ecNumber>
    </recommendedName>
</protein>
<feature type="binding site" evidence="8">
    <location>
        <position position="291"/>
    </location>
    <ligand>
        <name>Fe cation</name>
        <dbReference type="ChEBI" id="CHEBI:24875"/>
    </ligand>
</feature>
<dbReference type="GO" id="GO:0005506">
    <property type="term" value="F:iron ion binding"/>
    <property type="evidence" value="ECO:0007669"/>
    <property type="project" value="InterPro"/>
</dbReference>
<dbReference type="AlphaFoldDB" id="A0A9W8AX45"/>
<dbReference type="PANTHER" id="PTHR11473:SF24">
    <property type="entry name" value="PHENYLALANINE-4-HYDROXYLASE"/>
    <property type="match status" value="1"/>
</dbReference>
<dbReference type="Pfam" id="PF01842">
    <property type="entry name" value="ACT"/>
    <property type="match status" value="1"/>
</dbReference>
<dbReference type="InterPro" id="IPR019774">
    <property type="entry name" value="Aromatic-AA_hydroxylase_C"/>
</dbReference>
<comment type="cofactor">
    <cofactor evidence="1 9">
        <name>Fe(2+)</name>
        <dbReference type="ChEBI" id="CHEBI:29033"/>
    </cofactor>
</comment>
<proteinExistence type="inferred from homology"/>
<dbReference type="SUPFAM" id="SSF56534">
    <property type="entry name" value="Aromatic aminoacid monoxygenases, catalytic and oligomerization domains"/>
    <property type="match status" value="1"/>
</dbReference>
<evidence type="ECO:0000256" key="2">
    <source>
        <dbReference type="ARBA" id="ARBA00009712"/>
    </source>
</evidence>
<dbReference type="SUPFAM" id="SSF55021">
    <property type="entry name" value="ACT-like"/>
    <property type="match status" value="1"/>
</dbReference>
<dbReference type="InterPro" id="IPR018528">
    <property type="entry name" value="Preph_deHydtase_CS"/>
</dbReference>
<dbReference type="InterPro" id="IPR002912">
    <property type="entry name" value="ACT_dom"/>
</dbReference>
<keyword evidence="4 8" id="KW-0479">Metal-binding</keyword>
<name>A0A9W8AX45_9FUNG</name>
<dbReference type="GO" id="GO:0009094">
    <property type="term" value="P:L-phenylalanine biosynthetic process"/>
    <property type="evidence" value="ECO:0007669"/>
    <property type="project" value="InterPro"/>
</dbReference>
<dbReference type="FunFam" id="1.10.800.10:FF:000004">
    <property type="entry name" value="Tyrosine 3-monooxygenase"/>
    <property type="match status" value="1"/>
</dbReference>
<dbReference type="InterPro" id="IPR036329">
    <property type="entry name" value="Aro-AA_hydroxylase_C_sf"/>
</dbReference>
<feature type="binding site" evidence="8">
    <location>
        <position position="331"/>
    </location>
    <ligand>
        <name>Fe cation</name>
        <dbReference type="ChEBI" id="CHEBI:24875"/>
    </ligand>
</feature>
<dbReference type="PROSITE" id="PS00858">
    <property type="entry name" value="PREPHENATE_DEHYDR_2"/>
    <property type="match status" value="1"/>
</dbReference>
<evidence type="ECO:0000256" key="3">
    <source>
        <dbReference type="ARBA" id="ARBA00011995"/>
    </source>
</evidence>
<sequence>MTAAATSSDKTTLSFSITDRVGALDECLAALRHHGISLTRIESRPSRTPDWDYDFFVDVSLDTKATVQHAIDALNGIAKHVRLVSTRSGPTEQTQAQTTAAAVGTKLGQAPPPASYQATPWFPRKMRDLDTFADKVLEMGEELDSDHPGARDLAYRQRRAEITRIAKQYRTGQPLPHIDYTEEEVVTWGKVYRHLTQLYPTHACREYLHVFPLLEQNCGYSDQSIPQIEDISRFLHECTGFTLRPVMGLLSSRDFLNALAFRVFHSTQYIRHSSKPLYTPEPDACHELLGHVPLFANPDFAAFSQEIGLASLGASDEDIAKLATIYWFTVEFGVCRQPVDPTGSTASGADANSQIRAYGAGLLSSFGELEYCLSDKPKLLPFDPSKTCVQEYPITQFQPVYFVADSFRDATEKVREFARSLYRPFDVRYDPFSQTIEVLDNKDKVTRYAQSICADMQVLTHALESLKCKRLTAEP</sequence>
<dbReference type="PROSITE" id="PS51671">
    <property type="entry name" value="ACT"/>
    <property type="match status" value="1"/>
</dbReference>
<evidence type="ECO:0000259" key="10">
    <source>
        <dbReference type="PROSITE" id="PS51410"/>
    </source>
</evidence>
<evidence type="ECO:0000256" key="5">
    <source>
        <dbReference type="ARBA" id="ARBA00023002"/>
    </source>
</evidence>
<evidence type="ECO:0000256" key="4">
    <source>
        <dbReference type="ARBA" id="ARBA00022723"/>
    </source>
</evidence>
<dbReference type="GO" id="GO:0004505">
    <property type="term" value="F:phenylalanine 4-monooxygenase activity"/>
    <property type="evidence" value="ECO:0007669"/>
    <property type="project" value="UniProtKB-EC"/>
</dbReference>
<evidence type="ECO:0000256" key="6">
    <source>
        <dbReference type="ARBA" id="ARBA00023004"/>
    </source>
</evidence>
<feature type="domain" description="ACT" evidence="11">
    <location>
        <begin position="12"/>
        <end position="89"/>
    </location>
</feature>
<keyword evidence="6 8" id="KW-0408">Iron</keyword>
<evidence type="ECO:0000256" key="8">
    <source>
        <dbReference type="PIRSR" id="PIRSR000336-1"/>
    </source>
</evidence>
<dbReference type="GO" id="GO:0004664">
    <property type="term" value="F:prephenate dehydratase activity"/>
    <property type="evidence" value="ECO:0007669"/>
    <property type="project" value="InterPro"/>
</dbReference>
<evidence type="ECO:0000256" key="7">
    <source>
        <dbReference type="ARBA" id="ARBA00023033"/>
    </source>
</evidence>
<comment type="similarity">
    <text evidence="2">Belongs to the biopterin-dependent aromatic amino acid hydroxylase family.</text>
</comment>
<feature type="domain" description="Biopterin-dependent aromatic amino acid hydroxylase family profile" evidence="10">
    <location>
        <begin position="107"/>
        <end position="467"/>
    </location>
</feature>
<dbReference type="InterPro" id="IPR001273">
    <property type="entry name" value="ArAA_hydroxylase"/>
</dbReference>
<dbReference type="PROSITE" id="PS00367">
    <property type="entry name" value="BH4_AAA_HYDROXYL_1"/>
    <property type="match status" value="1"/>
</dbReference>
<reference evidence="12" key="1">
    <citation type="submission" date="2022-07" db="EMBL/GenBank/DDBJ databases">
        <title>Phylogenomic reconstructions and comparative analyses of Kickxellomycotina fungi.</title>
        <authorList>
            <person name="Reynolds N.K."/>
            <person name="Stajich J.E."/>
            <person name="Barry K."/>
            <person name="Grigoriev I.V."/>
            <person name="Crous P."/>
            <person name="Smith M.E."/>
        </authorList>
    </citation>
    <scope>NUCLEOTIDE SEQUENCE</scope>
    <source>
        <strain evidence="12">RSA 567</strain>
    </source>
</reference>
<keyword evidence="13" id="KW-1185">Reference proteome</keyword>
<dbReference type="Pfam" id="PF00351">
    <property type="entry name" value="Biopterin_H"/>
    <property type="match status" value="1"/>
</dbReference>
<keyword evidence="7" id="KW-0503">Monooxygenase</keyword>
<dbReference type="CDD" id="cd04905">
    <property type="entry name" value="ACT_CM-PDT"/>
    <property type="match status" value="1"/>
</dbReference>
<organism evidence="12 13">
    <name type="scientific">Dimargaris verticillata</name>
    <dbReference type="NCBI Taxonomy" id="2761393"/>
    <lineage>
        <taxon>Eukaryota</taxon>
        <taxon>Fungi</taxon>
        <taxon>Fungi incertae sedis</taxon>
        <taxon>Zoopagomycota</taxon>
        <taxon>Kickxellomycotina</taxon>
        <taxon>Dimargaritomycetes</taxon>
        <taxon>Dimargaritales</taxon>
        <taxon>Dimargaritaceae</taxon>
        <taxon>Dimargaris</taxon>
    </lineage>
</organism>
<evidence type="ECO:0000313" key="12">
    <source>
        <dbReference type="EMBL" id="KAJ1972492.1"/>
    </source>
</evidence>
<accession>A0A9W8AX45</accession>
<dbReference type="InterPro" id="IPR019773">
    <property type="entry name" value="Tyrosine_3-monooxygenase-like"/>
</dbReference>
<dbReference type="InterPro" id="IPR018301">
    <property type="entry name" value="ArAA_hydroxylase_Fe/CU_BS"/>
</dbReference>
<dbReference type="EMBL" id="JANBQB010001043">
    <property type="protein sequence ID" value="KAJ1972492.1"/>
    <property type="molecule type" value="Genomic_DNA"/>
</dbReference>
<dbReference type="PIRSF" id="PIRSF000336">
    <property type="entry name" value="TH"/>
    <property type="match status" value="1"/>
</dbReference>
<dbReference type="EC" id="1.14.16.1" evidence="3"/>
<dbReference type="PANTHER" id="PTHR11473">
    <property type="entry name" value="AROMATIC AMINO ACID HYDROXYLASE"/>
    <property type="match status" value="1"/>
</dbReference>
<dbReference type="InterPro" id="IPR045865">
    <property type="entry name" value="ACT-like_dom_sf"/>
</dbReference>
<evidence type="ECO:0000313" key="13">
    <source>
        <dbReference type="Proteomes" id="UP001151582"/>
    </source>
</evidence>
<dbReference type="Gene3D" id="1.10.800.10">
    <property type="entry name" value="Aromatic amino acid hydroxylase"/>
    <property type="match status" value="1"/>
</dbReference>
<comment type="caution">
    <text evidence="12">The sequence shown here is derived from an EMBL/GenBank/DDBJ whole genome shotgun (WGS) entry which is preliminary data.</text>
</comment>
<keyword evidence="5" id="KW-0560">Oxidoreductase</keyword>
<gene>
    <name evidence="12" type="ORF">H4R34_005391</name>
</gene>
<evidence type="ECO:0000259" key="11">
    <source>
        <dbReference type="PROSITE" id="PS51671"/>
    </source>
</evidence>
<evidence type="ECO:0000256" key="1">
    <source>
        <dbReference type="ARBA" id="ARBA00001954"/>
    </source>
</evidence>
<dbReference type="OrthoDB" id="983542at2759"/>